<dbReference type="AlphaFoldDB" id="A0A2J6WLD0"/>
<comment type="similarity">
    <text evidence="1">Belongs to the nitroreductase family.</text>
</comment>
<dbReference type="PANTHER" id="PTHR43673:SF10">
    <property type="entry name" value="NADH DEHYDROGENASE_NAD(P)H NITROREDUCTASE XCC3605-RELATED"/>
    <property type="match status" value="1"/>
</dbReference>
<organism evidence="4 5">
    <name type="scientific">Thermodesulfovibrio aggregans</name>
    <dbReference type="NCBI Taxonomy" id="86166"/>
    <lineage>
        <taxon>Bacteria</taxon>
        <taxon>Pseudomonadati</taxon>
        <taxon>Nitrospirota</taxon>
        <taxon>Thermodesulfovibrionia</taxon>
        <taxon>Thermodesulfovibrionales</taxon>
        <taxon>Thermodesulfovibrionaceae</taxon>
        <taxon>Thermodesulfovibrio</taxon>
    </lineage>
</organism>
<dbReference type="PANTHER" id="PTHR43673">
    <property type="entry name" value="NAD(P)H NITROREDUCTASE YDGI-RELATED"/>
    <property type="match status" value="1"/>
</dbReference>
<dbReference type="Gene3D" id="3.40.109.10">
    <property type="entry name" value="NADH Oxidase"/>
    <property type="match status" value="1"/>
</dbReference>
<evidence type="ECO:0000256" key="2">
    <source>
        <dbReference type="ARBA" id="ARBA00023002"/>
    </source>
</evidence>
<dbReference type="Proteomes" id="UP000242288">
    <property type="component" value="Unassembled WGS sequence"/>
</dbReference>
<dbReference type="SUPFAM" id="SSF55469">
    <property type="entry name" value="FMN-dependent nitroreductase-like"/>
    <property type="match status" value="1"/>
</dbReference>
<name>A0A2J6WLD0_9BACT</name>
<reference evidence="4 5" key="1">
    <citation type="submission" date="2018-01" db="EMBL/GenBank/DDBJ databases">
        <title>Metagenomic assembled genomes from two thermal pools in the Uzon Caldera, Kamchatka, Russia.</title>
        <authorList>
            <person name="Wilkins L."/>
            <person name="Ettinger C."/>
        </authorList>
    </citation>
    <scope>NUCLEOTIDE SEQUENCE [LARGE SCALE GENOMIC DNA]</scope>
    <source>
        <strain evidence="4">ZAV-04</strain>
    </source>
</reference>
<evidence type="ECO:0000313" key="4">
    <source>
        <dbReference type="EMBL" id="PMP71206.1"/>
    </source>
</evidence>
<dbReference type="InterPro" id="IPR029479">
    <property type="entry name" value="Nitroreductase"/>
</dbReference>
<dbReference type="InterPro" id="IPR000415">
    <property type="entry name" value="Nitroreductase-like"/>
</dbReference>
<keyword evidence="2" id="KW-0560">Oxidoreductase</keyword>
<evidence type="ECO:0000313" key="5">
    <source>
        <dbReference type="Proteomes" id="UP000242288"/>
    </source>
</evidence>
<feature type="domain" description="Nitroreductase" evidence="3">
    <location>
        <begin position="8"/>
        <end position="152"/>
    </location>
</feature>
<protein>
    <submittedName>
        <fullName evidence="4">Nitroreductase</fullName>
    </submittedName>
</protein>
<evidence type="ECO:0000256" key="1">
    <source>
        <dbReference type="ARBA" id="ARBA00007118"/>
    </source>
</evidence>
<sequence>MDEVLKAVKERRSIRSFLKKEIPDDIIKKLIEALIWAPSAGNLQARKFYFVKNKDTKGKLAQAALYQTFIADAPLVIVGCIDKNKIFPRYGQRGVQLYAIQDVATSITNAMLVAHENGLGSCWVGAFREEEVSKILALPKHLRAVVILPVGYPAYVPSAPPRVSINEAVEFVE</sequence>
<dbReference type="EMBL" id="PNIO01000033">
    <property type="protein sequence ID" value="PMP71206.1"/>
    <property type="molecule type" value="Genomic_DNA"/>
</dbReference>
<dbReference type="Pfam" id="PF00881">
    <property type="entry name" value="Nitroreductase"/>
    <property type="match status" value="1"/>
</dbReference>
<dbReference type="GO" id="GO:0016491">
    <property type="term" value="F:oxidoreductase activity"/>
    <property type="evidence" value="ECO:0007669"/>
    <property type="project" value="UniProtKB-KW"/>
</dbReference>
<evidence type="ECO:0000259" key="3">
    <source>
        <dbReference type="Pfam" id="PF00881"/>
    </source>
</evidence>
<proteinExistence type="inferred from homology"/>
<comment type="caution">
    <text evidence="4">The sequence shown here is derived from an EMBL/GenBank/DDBJ whole genome shotgun (WGS) entry which is preliminary data.</text>
</comment>
<gene>
    <name evidence="4" type="ORF">C0186_04100</name>
</gene>
<accession>A0A2J6WLD0</accession>